<dbReference type="EMBL" id="ML178833">
    <property type="protein sequence ID" value="TFK99431.1"/>
    <property type="molecule type" value="Genomic_DNA"/>
</dbReference>
<keyword evidence="2" id="KW-1185">Reference proteome</keyword>
<evidence type="ECO:0000313" key="2">
    <source>
        <dbReference type="Proteomes" id="UP000305067"/>
    </source>
</evidence>
<gene>
    <name evidence="1" type="ORF">BDV98DRAFT_570931</name>
</gene>
<name>A0A5C3QCG1_9AGAR</name>
<dbReference type="AlphaFoldDB" id="A0A5C3QCG1"/>
<organism evidence="1 2">
    <name type="scientific">Pterulicium gracile</name>
    <dbReference type="NCBI Taxonomy" id="1884261"/>
    <lineage>
        <taxon>Eukaryota</taxon>
        <taxon>Fungi</taxon>
        <taxon>Dikarya</taxon>
        <taxon>Basidiomycota</taxon>
        <taxon>Agaricomycotina</taxon>
        <taxon>Agaricomycetes</taxon>
        <taxon>Agaricomycetidae</taxon>
        <taxon>Agaricales</taxon>
        <taxon>Pleurotineae</taxon>
        <taxon>Pterulaceae</taxon>
        <taxon>Pterulicium</taxon>
    </lineage>
</organism>
<evidence type="ECO:0000313" key="1">
    <source>
        <dbReference type="EMBL" id="TFK99431.1"/>
    </source>
</evidence>
<protein>
    <submittedName>
        <fullName evidence="1">Uncharacterized protein</fullName>
    </submittedName>
</protein>
<accession>A0A5C3QCG1</accession>
<reference evidence="1 2" key="1">
    <citation type="journal article" date="2019" name="Nat. Ecol. Evol.">
        <title>Megaphylogeny resolves global patterns of mushroom evolution.</title>
        <authorList>
            <person name="Varga T."/>
            <person name="Krizsan K."/>
            <person name="Foldi C."/>
            <person name="Dima B."/>
            <person name="Sanchez-Garcia M."/>
            <person name="Sanchez-Ramirez S."/>
            <person name="Szollosi G.J."/>
            <person name="Szarkandi J.G."/>
            <person name="Papp V."/>
            <person name="Albert L."/>
            <person name="Andreopoulos W."/>
            <person name="Angelini C."/>
            <person name="Antonin V."/>
            <person name="Barry K.W."/>
            <person name="Bougher N.L."/>
            <person name="Buchanan P."/>
            <person name="Buyck B."/>
            <person name="Bense V."/>
            <person name="Catcheside P."/>
            <person name="Chovatia M."/>
            <person name="Cooper J."/>
            <person name="Damon W."/>
            <person name="Desjardin D."/>
            <person name="Finy P."/>
            <person name="Geml J."/>
            <person name="Haridas S."/>
            <person name="Hughes K."/>
            <person name="Justo A."/>
            <person name="Karasinski D."/>
            <person name="Kautmanova I."/>
            <person name="Kiss B."/>
            <person name="Kocsube S."/>
            <person name="Kotiranta H."/>
            <person name="LaButti K.M."/>
            <person name="Lechner B.E."/>
            <person name="Liimatainen K."/>
            <person name="Lipzen A."/>
            <person name="Lukacs Z."/>
            <person name="Mihaltcheva S."/>
            <person name="Morgado L.N."/>
            <person name="Niskanen T."/>
            <person name="Noordeloos M.E."/>
            <person name="Ohm R.A."/>
            <person name="Ortiz-Santana B."/>
            <person name="Ovrebo C."/>
            <person name="Racz N."/>
            <person name="Riley R."/>
            <person name="Savchenko A."/>
            <person name="Shiryaev A."/>
            <person name="Soop K."/>
            <person name="Spirin V."/>
            <person name="Szebenyi C."/>
            <person name="Tomsovsky M."/>
            <person name="Tulloss R.E."/>
            <person name="Uehling J."/>
            <person name="Grigoriev I.V."/>
            <person name="Vagvolgyi C."/>
            <person name="Papp T."/>
            <person name="Martin F.M."/>
            <person name="Miettinen O."/>
            <person name="Hibbett D.S."/>
            <person name="Nagy L.G."/>
        </authorList>
    </citation>
    <scope>NUCLEOTIDE SEQUENCE [LARGE SCALE GENOMIC DNA]</scope>
    <source>
        <strain evidence="1 2">CBS 309.79</strain>
    </source>
</reference>
<sequence>MRPDRVLAIAVLAWVGGLANQPHLQHLTVLGLTVVGLCTTGAFGCNFGGLEAPVCERTVRRAGMYVTCNRMILTYPRLFELVGP</sequence>
<proteinExistence type="predicted"/>
<dbReference type="Proteomes" id="UP000305067">
    <property type="component" value="Unassembled WGS sequence"/>
</dbReference>